<dbReference type="RefSeq" id="WP_186738694.1">
    <property type="nucleotide sequence ID" value="NZ_VFIA01000021.1"/>
</dbReference>
<evidence type="ECO:0000313" key="1">
    <source>
        <dbReference type="EMBL" id="MBC3792941.1"/>
    </source>
</evidence>
<keyword evidence="2" id="KW-1185">Reference proteome</keyword>
<dbReference type="EMBL" id="VFIA01000021">
    <property type="protein sequence ID" value="MBC3792941.1"/>
    <property type="molecule type" value="Genomic_DNA"/>
</dbReference>
<reference evidence="1 2" key="1">
    <citation type="submission" date="2019-06" db="EMBL/GenBank/DDBJ databases">
        <title>Spirosoma utsteinense sp. nov. isolated from Antarctic ice-free soils.</title>
        <authorList>
            <person name="Tahon G."/>
        </authorList>
    </citation>
    <scope>NUCLEOTIDE SEQUENCE [LARGE SCALE GENOMIC DNA]</scope>
    <source>
        <strain evidence="1 2">LMG 31447</strain>
    </source>
</reference>
<comment type="caution">
    <text evidence="1">The sequence shown here is derived from an EMBL/GenBank/DDBJ whole genome shotgun (WGS) entry which is preliminary data.</text>
</comment>
<organism evidence="1 2">
    <name type="scientific">Spirosoma utsteinense</name>
    <dbReference type="NCBI Taxonomy" id="2585773"/>
    <lineage>
        <taxon>Bacteria</taxon>
        <taxon>Pseudomonadati</taxon>
        <taxon>Bacteroidota</taxon>
        <taxon>Cytophagia</taxon>
        <taxon>Cytophagales</taxon>
        <taxon>Cytophagaceae</taxon>
        <taxon>Spirosoma</taxon>
    </lineage>
</organism>
<proteinExistence type="predicted"/>
<evidence type="ECO:0000313" key="2">
    <source>
        <dbReference type="Proteomes" id="UP000700732"/>
    </source>
</evidence>
<protein>
    <submittedName>
        <fullName evidence="1">Uncharacterized protein</fullName>
    </submittedName>
</protein>
<accession>A0ABR6WAG4</accession>
<dbReference type="PROSITE" id="PS51257">
    <property type="entry name" value="PROKAR_LIPOPROTEIN"/>
    <property type="match status" value="1"/>
</dbReference>
<gene>
    <name evidence="1" type="ORF">FH603_3456</name>
</gene>
<dbReference type="Proteomes" id="UP000700732">
    <property type="component" value="Unassembled WGS sequence"/>
</dbReference>
<sequence length="143" mass="15516">MKNIWIALVLLLTVSACLPDKKGKKDPEPDLSGRYAISRLVVDNATPPLNLSLPADLSDGRRLSAVVVVSKLSDTQIRFHIDTDVDGRVEVGSNADVTIQKASGRDYDLIKNGNRNRVGFINGTDFSIDVTQAGKRTAIIAKK</sequence>
<name>A0ABR6WAG4_9BACT</name>